<gene>
    <name evidence="2" type="ORF">TSPGSL018_23178</name>
</gene>
<dbReference type="AlphaFoldDB" id="A0A061RXA7"/>
<dbReference type="EMBL" id="GBEZ01010250">
    <property type="protein sequence ID" value="JAC75404.1"/>
    <property type="molecule type" value="Transcribed_RNA"/>
</dbReference>
<protein>
    <submittedName>
        <fullName evidence="2">Uncharacterized protein</fullName>
    </submittedName>
</protein>
<sequence length="102" mass="11269">HSAHLSQPRFSCSSDQDTTVSDESEYRLPDLQLDPVGKSIKLRQLSESEQGFKLLTGKNVVDCGASVSFPFIALEKGNTLLLGRFLVDSRKFELIAEADIPE</sequence>
<organism evidence="2">
    <name type="scientific">Tetraselmis sp. GSL018</name>
    <dbReference type="NCBI Taxonomy" id="582737"/>
    <lineage>
        <taxon>Eukaryota</taxon>
        <taxon>Viridiplantae</taxon>
        <taxon>Chlorophyta</taxon>
        <taxon>core chlorophytes</taxon>
        <taxon>Chlorodendrophyceae</taxon>
        <taxon>Chlorodendrales</taxon>
        <taxon>Chlorodendraceae</taxon>
        <taxon>Tetraselmis</taxon>
    </lineage>
</organism>
<feature type="non-terminal residue" evidence="2">
    <location>
        <position position="102"/>
    </location>
</feature>
<name>A0A061RXA7_9CHLO</name>
<accession>A0A061RXA7</accession>
<proteinExistence type="predicted"/>
<feature type="compositionally biased region" description="Polar residues" evidence="1">
    <location>
        <begin position="1"/>
        <end position="21"/>
    </location>
</feature>
<reference evidence="2" key="1">
    <citation type="submission" date="2014-05" db="EMBL/GenBank/DDBJ databases">
        <title>The transcriptome of the halophilic microalga Tetraselmis sp. GSL018 isolated from the Great Salt Lake, Utah.</title>
        <authorList>
            <person name="Jinkerson R.E."/>
            <person name="D'Adamo S."/>
            <person name="Posewitz M.C."/>
        </authorList>
    </citation>
    <scope>NUCLEOTIDE SEQUENCE</scope>
    <source>
        <strain evidence="2">GSL018</strain>
    </source>
</reference>
<feature type="region of interest" description="Disordered" evidence="1">
    <location>
        <begin position="1"/>
        <end position="26"/>
    </location>
</feature>
<feature type="non-terminal residue" evidence="2">
    <location>
        <position position="1"/>
    </location>
</feature>
<evidence type="ECO:0000256" key="1">
    <source>
        <dbReference type="SAM" id="MobiDB-lite"/>
    </source>
</evidence>
<evidence type="ECO:0000313" key="2">
    <source>
        <dbReference type="EMBL" id="JAC75404.1"/>
    </source>
</evidence>